<protein>
    <submittedName>
        <fullName evidence="5">PPM-type phosphatase domain-containing protein</fullName>
    </submittedName>
</protein>
<dbReference type="EMBL" id="UYYF01004317">
    <property type="protein sequence ID" value="VDN02246.1"/>
    <property type="molecule type" value="Genomic_DNA"/>
</dbReference>
<dbReference type="SMART" id="SM00332">
    <property type="entry name" value="PP2Cc"/>
    <property type="match status" value="1"/>
</dbReference>
<dbReference type="Proteomes" id="UP000276776">
    <property type="component" value="Unassembled WGS sequence"/>
</dbReference>
<feature type="compositionally biased region" description="Polar residues" evidence="1">
    <location>
        <begin position="803"/>
        <end position="813"/>
    </location>
</feature>
<dbReference type="PANTHER" id="PTHR21586">
    <property type="entry name" value="TIPA"/>
    <property type="match status" value="1"/>
</dbReference>
<feature type="domain" description="PPM-type phosphatase" evidence="2">
    <location>
        <begin position="229"/>
        <end position="492"/>
    </location>
</feature>
<evidence type="ECO:0000256" key="1">
    <source>
        <dbReference type="SAM" id="MobiDB-lite"/>
    </source>
</evidence>
<dbReference type="Gene3D" id="3.60.40.10">
    <property type="entry name" value="PPM-type phosphatase domain"/>
    <property type="match status" value="1"/>
</dbReference>
<evidence type="ECO:0000313" key="4">
    <source>
        <dbReference type="Proteomes" id="UP000276776"/>
    </source>
</evidence>
<feature type="region of interest" description="Disordered" evidence="1">
    <location>
        <begin position="803"/>
        <end position="839"/>
    </location>
</feature>
<dbReference type="STRING" id="103827.A0A0N5CXD5"/>
<sequence length="839" mass="92097">MPSSSIRKKVCGLIRTTFSSISVADDDNGGVENSKDDDYVNNDKNVRCIRNNDTVKTAASNALLRNGCRDNNGCSPLTPTCSNSFITQCIFNRKNCMKYEMEIYSGKTGLDLPVLMLEPLSKNVCASYTGPEGGLTEVGSMRRQPIVRMANLDDELCLSFDGDLSVDIGDSVDNEYETQLHSHLRQSSSGLIGSCISLVDSLTAESATPLSDTNNYNWECFDEERCFGISTSLYERNPLTGVNAGSPIADAFGIIARDNNVVMALADGVNWGEGARLAARCAIRGAIDHLNCHLFAEECRTTTEVFHSLLGAFHSAHALILQEGGLLTTLCVAVAVQLKQIETWVLCVCNVGDSLCFVYNPQTGVREVTVASHDICSMRDMRDAGGALGPVDGTNPQLQNLTCSMTFVEPGKHTSLGFQQTNFYDVIFITSDGVSDNFDPVVGKFCVIKKSSGPDNIIEDCKTVAISVGGDEKNRDAEFARIRTCNASLPCVDAEQRHELMLLRMSDIISNGILPPSTSFRPFPLSDSLESTRVVVSASKLCHNLIQFAQQLSMAKRRTLEDPELYQIEKYLTRNEQRNHRKMVRCRLSEMPGKLDHATVVAFKVGIWPIDDDSICEVSLSADDNSDGSLTTLHCNNDESEDGVTISKLPMVGNVYEEVTLNLNFVVRNDFNAYAESFIVCNNNLETSVVNLNMDVNSVSSELMEVNKGRVNISRPCEGMPASMKSDDKVRRQHPRGSVGRHTLSVDVAWLKKFVALKNSTNATVNEEENKTKIPYPVETDRPQSLSLGQRLRSLMGSARSVIQTSVSATPNNELPPRSRFTKKISSANSSPRKKSQAY</sequence>
<dbReference type="Pfam" id="PF13672">
    <property type="entry name" value="PP2C_2"/>
    <property type="match status" value="1"/>
</dbReference>
<reference evidence="5" key="1">
    <citation type="submission" date="2017-02" db="UniProtKB">
        <authorList>
            <consortium name="WormBaseParasite"/>
        </authorList>
    </citation>
    <scope>IDENTIFICATION</scope>
</reference>
<dbReference type="InterPro" id="IPR036457">
    <property type="entry name" value="PPM-type-like_dom_sf"/>
</dbReference>
<feature type="region of interest" description="Disordered" evidence="1">
    <location>
        <begin position="717"/>
        <end position="738"/>
    </location>
</feature>
<gene>
    <name evidence="3" type="ORF">TCLT_LOCUS5045</name>
</gene>
<dbReference type="OMA" id="CHNLIQF"/>
<evidence type="ECO:0000313" key="3">
    <source>
        <dbReference type="EMBL" id="VDN02246.1"/>
    </source>
</evidence>
<reference evidence="3 4" key="2">
    <citation type="submission" date="2018-11" db="EMBL/GenBank/DDBJ databases">
        <authorList>
            <consortium name="Pathogen Informatics"/>
        </authorList>
    </citation>
    <scope>NUCLEOTIDE SEQUENCE [LARGE SCALE GENOMIC DNA]</scope>
</reference>
<dbReference type="WBParaSite" id="TCLT_0000505601-mRNA-1">
    <property type="protein sequence ID" value="TCLT_0000505601-mRNA-1"/>
    <property type="gene ID" value="TCLT_0000505601"/>
</dbReference>
<organism evidence="5">
    <name type="scientific">Thelazia callipaeda</name>
    <name type="common">Oriental eyeworm</name>
    <name type="synonym">Parasitic nematode</name>
    <dbReference type="NCBI Taxonomy" id="103827"/>
    <lineage>
        <taxon>Eukaryota</taxon>
        <taxon>Metazoa</taxon>
        <taxon>Ecdysozoa</taxon>
        <taxon>Nematoda</taxon>
        <taxon>Chromadorea</taxon>
        <taxon>Rhabditida</taxon>
        <taxon>Spirurina</taxon>
        <taxon>Spiruromorpha</taxon>
        <taxon>Thelazioidea</taxon>
        <taxon>Thelaziidae</taxon>
        <taxon>Thelazia</taxon>
    </lineage>
</organism>
<dbReference type="PANTHER" id="PTHR21586:SF0">
    <property type="entry name" value="PP2C-LIKE DOMAIN-CONTAINING PROTEIN CG9801"/>
    <property type="match status" value="1"/>
</dbReference>
<dbReference type="InterPro" id="IPR053287">
    <property type="entry name" value="PP2C-like_domain"/>
</dbReference>
<evidence type="ECO:0000313" key="5">
    <source>
        <dbReference type="WBParaSite" id="TCLT_0000505601-mRNA-1"/>
    </source>
</evidence>
<proteinExistence type="predicted"/>
<name>A0A0N5CXD5_THECL</name>
<dbReference type="SUPFAM" id="SSF81606">
    <property type="entry name" value="PP2C-like"/>
    <property type="match status" value="1"/>
</dbReference>
<dbReference type="InterPro" id="IPR001932">
    <property type="entry name" value="PPM-type_phosphatase-like_dom"/>
</dbReference>
<keyword evidence="4" id="KW-1185">Reference proteome</keyword>
<dbReference type="AlphaFoldDB" id="A0A0N5CXD5"/>
<evidence type="ECO:0000259" key="2">
    <source>
        <dbReference type="SMART" id="SM00332"/>
    </source>
</evidence>
<accession>A0A0N5CXD5</accession>
<dbReference type="OrthoDB" id="2556847at2759"/>